<dbReference type="Proteomes" id="UP000070700">
    <property type="component" value="Unassembled WGS sequence"/>
</dbReference>
<evidence type="ECO:0000256" key="1">
    <source>
        <dbReference type="SAM" id="MobiDB-lite"/>
    </source>
</evidence>
<organism evidence="2 3">
    <name type="scientific">Mollisia scopiformis</name>
    <name type="common">Conifer needle endophyte fungus</name>
    <name type="synonym">Phialocephala scopiformis</name>
    <dbReference type="NCBI Taxonomy" id="149040"/>
    <lineage>
        <taxon>Eukaryota</taxon>
        <taxon>Fungi</taxon>
        <taxon>Dikarya</taxon>
        <taxon>Ascomycota</taxon>
        <taxon>Pezizomycotina</taxon>
        <taxon>Leotiomycetes</taxon>
        <taxon>Helotiales</taxon>
        <taxon>Mollisiaceae</taxon>
        <taxon>Mollisia</taxon>
    </lineage>
</organism>
<dbReference type="AlphaFoldDB" id="A0A194X9I0"/>
<dbReference type="OrthoDB" id="62952at2759"/>
<feature type="compositionally biased region" description="Basic and acidic residues" evidence="1">
    <location>
        <begin position="1"/>
        <end position="12"/>
    </location>
</feature>
<proteinExistence type="predicted"/>
<dbReference type="RefSeq" id="XP_018071139.1">
    <property type="nucleotide sequence ID" value="XM_018214965.1"/>
</dbReference>
<reference evidence="2 3" key="1">
    <citation type="submission" date="2015-10" db="EMBL/GenBank/DDBJ databases">
        <title>Full genome of DAOMC 229536 Phialocephala scopiformis, a fungal endophyte of spruce producing the potent anti-insectan compound rugulosin.</title>
        <authorList>
            <consortium name="DOE Joint Genome Institute"/>
            <person name="Walker A.K."/>
            <person name="Frasz S.L."/>
            <person name="Seifert K.A."/>
            <person name="Miller J.D."/>
            <person name="Mondo S.J."/>
            <person name="Labutti K."/>
            <person name="Lipzen A."/>
            <person name="Dockter R."/>
            <person name="Kennedy M."/>
            <person name="Grigoriev I.V."/>
            <person name="Spatafora J.W."/>
        </authorList>
    </citation>
    <scope>NUCLEOTIDE SEQUENCE [LARGE SCALE GENOMIC DNA]</scope>
    <source>
        <strain evidence="2 3">CBS 120377</strain>
    </source>
</reference>
<keyword evidence="3" id="KW-1185">Reference proteome</keyword>
<evidence type="ECO:0000313" key="3">
    <source>
        <dbReference type="Proteomes" id="UP000070700"/>
    </source>
</evidence>
<dbReference type="PANTHER" id="PTHR42085">
    <property type="entry name" value="F-BOX DOMAIN-CONTAINING PROTEIN"/>
    <property type="match status" value="1"/>
</dbReference>
<dbReference type="InterPro" id="IPR038883">
    <property type="entry name" value="AN11006-like"/>
</dbReference>
<dbReference type="EMBL" id="KQ947415">
    <property type="protein sequence ID" value="KUJ16784.1"/>
    <property type="molecule type" value="Genomic_DNA"/>
</dbReference>
<sequence>MASIKKIEDKPKTSSSHPRMAKPAKLSFTKLPAEIRYMIYPYLHLKLDRPIKISPSKGIFKRGLKEQKTGILRVDRQTYLEAGPFFYSQNTFLIGNSPNPSNEEPNLHGLKQFLTRVPKHHLAAIVNIGLVCYFDHKRSYASRAEWIFMMQTSLKRFTGATMLQCYAERWLAHPQNTLWDGGRPSENKASMKKLLTMWLDSSPEHNLSIDPVELIALRPLLRELTEDHPRVREFLQSVNSS</sequence>
<dbReference type="PANTHER" id="PTHR42085:SF2">
    <property type="entry name" value="F-BOX DOMAIN-CONTAINING PROTEIN"/>
    <property type="match status" value="1"/>
</dbReference>
<accession>A0A194X9I0</accession>
<dbReference type="KEGG" id="psco:LY89DRAFT_684830"/>
<evidence type="ECO:0000313" key="2">
    <source>
        <dbReference type="EMBL" id="KUJ16784.1"/>
    </source>
</evidence>
<feature type="region of interest" description="Disordered" evidence="1">
    <location>
        <begin position="1"/>
        <end position="22"/>
    </location>
</feature>
<protein>
    <submittedName>
        <fullName evidence="2">Uncharacterized protein</fullName>
    </submittedName>
</protein>
<gene>
    <name evidence="2" type="ORF">LY89DRAFT_684830</name>
</gene>
<dbReference type="GeneID" id="28824691"/>
<name>A0A194X9I0_MOLSC</name>
<dbReference type="InParanoid" id="A0A194X9I0"/>